<dbReference type="RefSeq" id="WP_002527064.1">
    <property type="nucleotide sequence ID" value="NZ_AP024747.1"/>
</dbReference>
<dbReference type="AlphaFoldDB" id="A0AAD1KN54"/>
<organism evidence="1 2">
    <name type="scientific">Cutibacterium modestum</name>
    <dbReference type="NCBI Taxonomy" id="2559073"/>
    <lineage>
        <taxon>Bacteria</taxon>
        <taxon>Bacillati</taxon>
        <taxon>Actinomycetota</taxon>
        <taxon>Actinomycetes</taxon>
        <taxon>Propionibacteriales</taxon>
        <taxon>Propionibacteriaceae</taxon>
        <taxon>Cutibacterium</taxon>
    </lineage>
</organism>
<evidence type="ECO:0000313" key="1">
    <source>
        <dbReference type="EMBL" id="BCY24693.1"/>
    </source>
</evidence>
<reference evidence="1" key="1">
    <citation type="submission" date="2021-06" db="EMBL/GenBank/DDBJ databases">
        <title>Genome sequence of Cutibacterium modestum strain KB17-24694.</title>
        <authorList>
            <person name="Dekio I."/>
            <person name="Asahina A."/>
            <person name="Nishida M."/>
        </authorList>
    </citation>
    <scope>NUCLEOTIDE SEQUENCE</scope>
    <source>
        <strain evidence="1">KB17-24694</strain>
    </source>
</reference>
<sequence length="57" mass="5990">MVTVSILGFLVADVLITNLPMEDLVVSPSLNTIAGGSTGYRWAGGMTDPHDISRKDG</sequence>
<proteinExistence type="predicted"/>
<name>A0AAD1KN54_9ACTN</name>
<evidence type="ECO:0000313" key="2">
    <source>
        <dbReference type="Proteomes" id="UP000825072"/>
    </source>
</evidence>
<dbReference type="Proteomes" id="UP000825072">
    <property type="component" value="Chromosome 1"/>
</dbReference>
<dbReference type="GeneID" id="92881946"/>
<accession>A0AAD1KN54</accession>
<dbReference type="EMBL" id="AP024747">
    <property type="protein sequence ID" value="BCY24693.1"/>
    <property type="molecule type" value="Genomic_DNA"/>
</dbReference>
<gene>
    <name evidence="1" type="ORF">KB1_06830</name>
</gene>
<protein>
    <submittedName>
        <fullName evidence="1">Uncharacterized protein</fullName>
    </submittedName>
</protein>